<evidence type="ECO:0000256" key="2">
    <source>
        <dbReference type="ARBA" id="ARBA00022692"/>
    </source>
</evidence>
<evidence type="ECO:0000256" key="4">
    <source>
        <dbReference type="ARBA" id="ARBA00023136"/>
    </source>
</evidence>
<keyword evidence="4 6" id="KW-0472">Membrane</keyword>
<accession>U1GIF8</accession>
<dbReference type="SUPFAM" id="SSF50044">
    <property type="entry name" value="SH3-domain"/>
    <property type="match status" value="1"/>
</dbReference>
<evidence type="ECO:0000256" key="6">
    <source>
        <dbReference type="SAM" id="Phobius"/>
    </source>
</evidence>
<evidence type="ECO:0000313" key="7">
    <source>
        <dbReference type="EMBL" id="ERF71591.1"/>
    </source>
</evidence>
<proteinExistence type="predicted"/>
<comment type="subcellular location">
    <subcellularLocation>
        <location evidence="1">Membrane</location>
        <topology evidence="1">Single-pass membrane protein</topology>
    </subcellularLocation>
</comment>
<keyword evidence="2 6" id="KW-0812">Transmembrane</keyword>
<sequence>MGLTDSSWYFDIARQEYEWFFAQRDMHDHEWQHSTCIVALSQLGRRLSPINPVALLFLVIVAAPSHLTRTLLSLRLGHPDNTGQVTLLNFPLSPCGLLSNLSLSGSVSEELEKLELQSCCDLHLGEKYAAASRAGSTDDIFYSEHRNHASISMNDICDTMMVSSYEKRRSSNRAKRRTTAINKSFLLGLLASSTSVTLAQNCIPLAGSTTCSAFSASSISTNTELISLYPFLAFVSNTQEFDNQLSQYVMSGYVQQKYQILLGCDNVDLRNTSLLYARYTTSVICNGIVQNSRQPCGTPVDDVRPLCADACAELAISEEKITMDSQLCGNPADNYVEQIRADFTNCALPADSLSGDCVTGARNEPENCGFGPSLRGLCDYCRASSENATDSCCIGSDAPGRCQDVVLPQFTLNPNLLPTSTASGAPNSSSTSPPAAAESNGLSRGAIAGIAIGSVVAAALLLSLLAACCIFARRRRRGKSVSDSVFNQPTPQRFGAQSMQQTRPASSQIGYEVLPGGRVARMSALQGPSAGDAAPQAGSRRGYDTSDSEAYESPGSNNKMKGPVTGKRDGSLSSNSAFPAGQDSSPNSDSNGQYSSPEGVNSGQSEQLASFKDYYSSDEIHPNDKVSVLWAYQPRAGDEFELERGDMLKVVGIWDDGWATGVRIDERAEDYDGKHKVQRDSGVSNGSAARAQSPPPTGEIKAFPLVCVCLPEAWRKTVEGDASTESGSAARPET</sequence>
<feature type="region of interest" description="Disordered" evidence="5">
    <location>
        <begin position="526"/>
        <end position="605"/>
    </location>
</feature>
<dbReference type="GO" id="GO:0071944">
    <property type="term" value="C:cell periphery"/>
    <property type="evidence" value="ECO:0007669"/>
    <property type="project" value="UniProtKB-ARBA"/>
</dbReference>
<feature type="region of interest" description="Disordered" evidence="5">
    <location>
        <begin position="671"/>
        <end position="700"/>
    </location>
</feature>
<feature type="compositionally biased region" description="Polar residues" evidence="5">
    <location>
        <begin position="481"/>
        <end position="506"/>
    </location>
</feature>
<reference evidence="8" key="1">
    <citation type="journal article" date="2014" name="BMC Genomics">
        <title>Genome characteristics reveal the impact of lichenization on lichen-forming fungus Endocarpon pusillum Hedwig (Verrucariales, Ascomycota).</title>
        <authorList>
            <person name="Wang Y.-Y."/>
            <person name="Liu B."/>
            <person name="Zhang X.-Y."/>
            <person name="Zhou Q.-M."/>
            <person name="Zhang T."/>
            <person name="Li H."/>
            <person name="Yu Y.-F."/>
            <person name="Zhang X.-L."/>
            <person name="Hao X.-Y."/>
            <person name="Wang M."/>
            <person name="Wang L."/>
            <person name="Wei J.-C."/>
        </authorList>
    </citation>
    <scope>NUCLEOTIDE SEQUENCE [LARGE SCALE GENOMIC DNA]</scope>
    <source>
        <strain evidence="8">Z07020 / HMAS-L-300199</strain>
    </source>
</reference>
<dbReference type="eggNOG" id="ENOG502QTHB">
    <property type="taxonomic scope" value="Eukaryota"/>
</dbReference>
<dbReference type="OrthoDB" id="2163411at2759"/>
<feature type="compositionally biased region" description="Polar residues" evidence="5">
    <location>
        <begin position="571"/>
        <end position="605"/>
    </location>
</feature>
<dbReference type="RefSeq" id="XP_007802800.1">
    <property type="nucleotide sequence ID" value="XM_007804609.1"/>
</dbReference>
<dbReference type="OMA" id="CADTCAL"/>
<dbReference type="AlphaFoldDB" id="U1GIF8"/>
<evidence type="ECO:0000313" key="8">
    <source>
        <dbReference type="Proteomes" id="UP000019373"/>
    </source>
</evidence>
<feature type="region of interest" description="Disordered" evidence="5">
    <location>
        <begin position="480"/>
        <end position="506"/>
    </location>
</feature>
<dbReference type="Proteomes" id="UP000019373">
    <property type="component" value="Unassembled WGS sequence"/>
</dbReference>
<evidence type="ECO:0008006" key="9">
    <source>
        <dbReference type="Google" id="ProtNLM"/>
    </source>
</evidence>
<dbReference type="PANTHER" id="PTHR15549">
    <property type="entry name" value="PAIRED IMMUNOGLOBULIN-LIKE TYPE 2 RECEPTOR"/>
    <property type="match status" value="1"/>
</dbReference>
<dbReference type="InterPro" id="IPR051694">
    <property type="entry name" value="Immunoregulatory_rcpt-like"/>
</dbReference>
<feature type="compositionally biased region" description="Low complexity" evidence="5">
    <location>
        <begin position="418"/>
        <end position="439"/>
    </location>
</feature>
<keyword evidence="3 6" id="KW-1133">Transmembrane helix</keyword>
<dbReference type="Gene3D" id="2.30.30.40">
    <property type="entry name" value="SH3 Domains"/>
    <property type="match status" value="1"/>
</dbReference>
<dbReference type="HOGENOM" id="CLU_022614_0_0_1"/>
<feature type="region of interest" description="Disordered" evidence="5">
    <location>
        <begin position="417"/>
        <end position="439"/>
    </location>
</feature>
<dbReference type="GeneID" id="19235641"/>
<protein>
    <recommendedName>
        <fullName evidence="9">SH3 domain-containing protein</fullName>
    </recommendedName>
</protein>
<name>U1GIF8_ENDPU</name>
<dbReference type="InterPro" id="IPR036028">
    <property type="entry name" value="SH3-like_dom_sf"/>
</dbReference>
<feature type="transmembrane region" description="Helical" evidence="6">
    <location>
        <begin position="446"/>
        <end position="472"/>
    </location>
</feature>
<dbReference type="EMBL" id="KE721204">
    <property type="protein sequence ID" value="ERF71591.1"/>
    <property type="molecule type" value="Genomic_DNA"/>
</dbReference>
<dbReference type="GO" id="GO:0016020">
    <property type="term" value="C:membrane"/>
    <property type="evidence" value="ECO:0007669"/>
    <property type="project" value="UniProtKB-SubCell"/>
</dbReference>
<gene>
    <name evidence="7" type="ORF">EPUS_00580</name>
</gene>
<keyword evidence="8" id="KW-1185">Reference proteome</keyword>
<evidence type="ECO:0000256" key="1">
    <source>
        <dbReference type="ARBA" id="ARBA00004167"/>
    </source>
</evidence>
<organism evidence="7 8">
    <name type="scientific">Endocarpon pusillum (strain Z07020 / HMAS-L-300199)</name>
    <name type="common">Lichen-forming fungus</name>
    <dbReference type="NCBI Taxonomy" id="1263415"/>
    <lineage>
        <taxon>Eukaryota</taxon>
        <taxon>Fungi</taxon>
        <taxon>Dikarya</taxon>
        <taxon>Ascomycota</taxon>
        <taxon>Pezizomycotina</taxon>
        <taxon>Eurotiomycetes</taxon>
        <taxon>Chaetothyriomycetidae</taxon>
        <taxon>Verrucariales</taxon>
        <taxon>Verrucariaceae</taxon>
        <taxon>Endocarpon</taxon>
    </lineage>
</organism>
<evidence type="ECO:0000256" key="5">
    <source>
        <dbReference type="SAM" id="MobiDB-lite"/>
    </source>
</evidence>
<evidence type="ECO:0000256" key="3">
    <source>
        <dbReference type="ARBA" id="ARBA00022989"/>
    </source>
</evidence>
<dbReference type="PANTHER" id="PTHR15549:SF33">
    <property type="entry name" value="MEMBRANE PROTEIN WSC4, PUTATIVE (AFU_ORTHOLOGUE AFUA_5G09020)-RELATED"/>
    <property type="match status" value="1"/>
</dbReference>